<dbReference type="Proteomes" id="UP000255505">
    <property type="component" value="Chromosome I"/>
</dbReference>
<evidence type="ECO:0000313" key="2">
    <source>
        <dbReference type="Proteomes" id="UP000255505"/>
    </source>
</evidence>
<evidence type="ECO:0000313" key="1">
    <source>
        <dbReference type="EMBL" id="SPK71362.1"/>
    </source>
</evidence>
<sequence>MDKMASTFASPVRIKEICSIIRTNQKPVGIATDRKKPSQLNGQWPEKATLLEKTRHHGFNRLEMVAVTHPRLKESSANFRVLPDLVVDRLTAR</sequence>
<gene>
    <name evidence="1" type="ORF">CT19425_30586</name>
</gene>
<proteinExistence type="predicted"/>
<dbReference type="EMBL" id="LT991976">
    <property type="protein sequence ID" value="SPK71362.1"/>
    <property type="molecule type" value="Genomic_DNA"/>
</dbReference>
<reference evidence="1 2" key="1">
    <citation type="submission" date="2018-01" db="EMBL/GenBank/DDBJ databases">
        <authorList>
            <person name="Gaut B.S."/>
            <person name="Morton B.R."/>
            <person name="Clegg M.T."/>
            <person name="Duvall M.R."/>
        </authorList>
    </citation>
    <scope>NUCLEOTIDE SEQUENCE [LARGE SCALE GENOMIC DNA]</scope>
    <source>
        <strain evidence="1">Cupriavidus taiwanensis LMG 19425</strain>
    </source>
</reference>
<accession>A0A375IDD3</accession>
<dbReference type="AlphaFoldDB" id="A0A375IDD3"/>
<organism evidence="1 2">
    <name type="scientific">Cupriavidus taiwanensis</name>
    <dbReference type="NCBI Taxonomy" id="164546"/>
    <lineage>
        <taxon>Bacteria</taxon>
        <taxon>Pseudomonadati</taxon>
        <taxon>Pseudomonadota</taxon>
        <taxon>Betaproteobacteria</taxon>
        <taxon>Burkholderiales</taxon>
        <taxon>Burkholderiaceae</taxon>
        <taxon>Cupriavidus</taxon>
    </lineage>
</organism>
<name>A0A375IDD3_9BURK</name>
<protein>
    <submittedName>
        <fullName evidence="1">Uncharacterized protein</fullName>
    </submittedName>
</protein>